<sequence>MVLSRFTSPRWFLLPTIWLLAGRVSSGALAAWWTEIGPSVMMQDDKTGDIRYSLCNSQDTPIFPENKSITVPLFQYAPKNGSDLTGAGWWDGSSTQASIFYQDDAGRIINSLLKCDWDTGFWSNTGDWIISAGSSSVSSTTGLSVVLLGSEDGYRVFYSDTAEKLRYLGYTTDSDWADYGAVSNDEVAGTAIGAMFSGGNNITVVTPRDSQNMEVSRFAKDDSWYISTFPHPLTDELATNSTNTTSFTLNATTTPNFTLPAWDGKPASLGVSIDSDGARSIFYIGTDSQLYQVANSDDDDAWRLYSRPNETFWPKADESNGRLAVANNPGSSALRVYYVSGGAVIEANGDDHKWSTAAALPTVNTSTSAAASSSPPSSSSSTSSSASAGLSTGAKAGVGVGVSLGAIAVAGMIGTVLFLRKRQQRRDAKEQAAMHNGGHLPHNPGAEYTQATGYPPTTHPNGAHGGWYPQQDKAPSVMGELQGPGNIHEMPENRKTMHEMMGEGHYREAP</sequence>
<evidence type="ECO:0008006" key="6">
    <source>
        <dbReference type="Google" id="ProtNLM"/>
    </source>
</evidence>
<proteinExistence type="predicted"/>
<keyword evidence="2" id="KW-0472">Membrane</keyword>
<dbReference type="Gene3D" id="2.120.10.70">
    <property type="entry name" value="Fucose-specific lectin"/>
    <property type="match status" value="2"/>
</dbReference>
<dbReference type="RefSeq" id="XP_040717900.1">
    <property type="nucleotide sequence ID" value="XM_040853738.1"/>
</dbReference>
<gene>
    <name evidence="4" type="ORF">BCR38DRAFT_153959</name>
</gene>
<keyword evidence="5" id="KW-1185">Reference proteome</keyword>
<feature type="region of interest" description="Disordered" evidence="1">
    <location>
        <begin position="427"/>
        <end position="470"/>
    </location>
</feature>
<keyword evidence="3" id="KW-0732">Signal</keyword>
<evidence type="ECO:0000256" key="3">
    <source>
        <dbReference type="SAM" id="SignalP"/>
    </source>
</evidence>
<reference evidence="4 5" key="1">
    <citation type="submission" date="2016-07" db="EMBL/GenBank/DDBJ databases">
        <title>Pervasive Adenine N6-methylation of Active Genes in Fungi.</title>
        <authorList>
            <consortium name="DOE Joint Genome Institute"/>
            <person name="Mondo S.J."/>
            <person name="Dannebaum R.O."/>
            <person name="Kuo R.C."/>
            <person name="Labutti K."/>
            <person name="Haridas S."/>
            <person name="Kuo A."/>
            <person name="Salamov A."/>
            <person name="Ahrendt S.R."/>
            <person name="Lipzen A."/>
            <person name="Sullivan W."/>
            <person name="Andreopoulos W.B."/>
            <person name="Clum A."/>
            <person name="Lindquist E."/>
            <person name="Daum C."/>
            <person name="Ramamoorthy G.K."/>
            <person name="Gryganskyi A."/>
            <person name="Culley D."/>
            <person name="Magnuson J.K."/>
            <person name="James T.Y."/>
            <person name="O'Malley M.A."/>
            <person name="Stajich J.E."/>
            <person name="Spatafora J.W."/>
            <person name="Visel A."/>
            <person name="Grigoriev I.V."/>
        </authorList>
    </citation>
    <scope>NUCLEOTIDE SEQUENCE [LARGE SCALE GENOMIC DNA]</scope>
    <source>
        <strain evidence="4 5">CBS 129021</strain>
    </source>
</reference>
<feature type="region of interest" description="Disordered" evidence="1">
    <location>
        <begin position="367"/>
        <end position="391"/>
    </location>
</feature>
<feature type="signal peptide" evidence="3">
    <location>
        <begin position="1"/>
        <end position="30"/>
    </location>
</feature>
<comment type="caution">
    <text evidence="4">The sequence shown here is derived from an EMBL/GenBank/DDBJ whole genome shotgun (WGS) entry which is preliminary data.</text>
</comment>
<evidence type="ECO:0000313" key="4">
    <source>
        <dbReference type="EMBL" id="ORY67276.1"/>
    </source>
</evidence>
<evidence type="ECO:0000256" key="1">
    <source>
        <dbReference type="SAM" id="MobiDB-lite"/>
    </source>
</evidence>
<name>A0A1Y2E7L7_9PEZI</name>
<accession>A0A1Y2E7L7</accession>
<feature type="compositionally biased region" description="Low complexity" evidence="1">
    <location>
        <begin position="367"/>
        <end position="388"/>
    </location>
</feature>
<evidence type="ECO:0000256" key="2">
    <source>
        <dbReference type="SAM" id="Phobius"/>
    </source>
</evidence>
<dbReference type="InParanoid" id="A0A1Y2E7L7"/>
<feature type="transmembrane region" description="Helical" evidence="2">
    <location>
        <begin position="396"/>
        <end position="419"/>
    </location>
</feature>
<dbReference type="Proteomes" id="UP000193689">
    <property type="component" value="Unassembled WGS sequence"/>
</dbReference>
<feature type="chain" id="PRO_5012327524" description="Fucose-specific lectin" evidence="3">
    <location>
        <begin position="31"/>
        <end position="510"/>
    </location>
</feature>
<organism evidence="4 5">
    <name type="scientific">Pseudomassariella vexata</name>
    <dbReference type="NCBI Taxonomy" id="1141098"/>
    <lineage>
        <taxon>Eukaryota</taxon>
        <taxon>Fungi</taxon>
        <taxon>Dikarya</taxon>
        <taxon>Ascomycota</taxon>
        <taxon>Pezizomycotina</taxon>
        <taxon>Sordariomycetes</taxon>
        <taxon>Xylariomycetidae</taxon>
        <taxon>Amphisphaeriales</taxon>
        <taxon>Pseudomassariaceae</taxon>
        <taxon>Pseudomassariella</taxon>
    </lineage>
</organism>
<dbReference type="SUPFAM" id="SSF89372">
    <property type="entry name" value="Fucose-specific lectin"/>
    <property type="match status" value="1"/>
</dbReference>
<evidence type="ECO:0000313" key="5">
    <source>
        <dbReference type="Proteomes" id="UP000193689"/>
    </source>
</evidence>
<keyword evidence="2" id="KW-1133">Transmembrane helix</keyword>
<dbReference type="EMBL" id="MCFJ01000004">
    <property type="protein sequence ID" value="ORY67276.1"/>
    <property type="molecule type" value="Genomic_DNA"/>
</dbReference>
<protein>
    <recommendedName>
        <fullName evidence="6">Fucose-specific lectin</fullName>
    </recommendedName>
</protein>
<dbReference type="GeneID" id="63769950"/>
<keyword evidence="2" id="KW-0812">Transmembrane</keyword>
<dbReference type="OrthoDB" id="4696326at2759"/>
<dbReference type="AlphaFoldDB" id="A0A1Y2E7L7"/>